<dbReference type="InterPro" id="IPR037221">
    <property type="entry name" value="H-type_lectin_dom_sf"/>
</dbReference>
<dbReference type="SUPFAM" id="SSF141086">
    <property type="entry name" value="Agglutinin HPA-like"/>
    <property type="match status" value="1"/>
</dbReference>
<dbReference type="AlphaFoldDB" id="A0A6G9Z7L4"/>
<evidence type="ECO:0000259" key="1">
    <source>
        <dbReference type="Pfam" id="PF09458"/>
    </source>
</evidence>
<dbReference type="InterPro" id="IPR052487">
    <property type="entry name" value="Galactose-binding_lectin"/>
</dbReference>
<dbReference type="GO" id="GO:0045335">
    <property type="term" value="C:phagocytic vesicle"/>
    <property type="evidence" value="ECO:0007669"/>
    <property type="project" value="TreeGrafter"/>
</dbReference>
<dbReference type="GO" id="GO:0098636">
    <property type="term" value="C:protein complex involved in cell adhesion"/>
    <property type="evidence" value="ECO:0007669"/>
    <property type="project" value="TreeGrafter"/>
</dbReference>
<accession>A0A6G9Z7L4</accession>
<gene>
    <name evidence="2" type="ORF">F6W96_26690</name>
</gene>
<dbReference type="EMBL" id="CP046173">
    <property type="protein sequence ID" value="QIS21391.1"/>
    <property type="molecule type" value="Genomic_DNA"/>
</dbReference>
<evidence type="ECO:0000313" key="3">
    <source>
        <dbReference type="Proteomes" id="UP000500953"/>
    </source>
</evidence>
<dbReference type="GO" id="GO:0098609">
    <property type="term" value="P:cell-cell adhesion"/>
    <property type="evidence" value="ECO:0007669"/>
    <property type="project" value="TreeGrafter"/>
</dbReference>
<name>A0A6G9Z7L4_9NOCA</name>
<dbReference type="Gene3D" id="2.60.40.2080">
    <property type="match status" value="1"/>
</dbReference>
<dbReference type="InterPro" id="IPR019019">
    <property type="entry name" value="H-type_lectin_domain"/>
</dbReference>
<dbReference type="GO" id="GO:0009986">
    <property type="term" value="C:cell surface"/>
    <property type="evidence" value="ECO:0007669"/>
    <property type="project" value="TreeGrafter"/>
</dbReference>
<dbReference type="GO" id="GO:0030247">
    <property type="term" value="F:polysaccharide binding"/>
    <property type="evidence" value="ECO:0007669"/>
    <property type="project" value="TreeGrafter"/>
</dbReference>
<dbReference type="RefSeq" id="WP_167488685.1">
    <property type="nucleotide sequence ID" value="NZ_CP046173.1"/>
</dbReference>
<dbReference type="PANTHER" id="PTHR46938">
    <property type="entry name" value="DISCOIDIN-1 SUBUNIT A-RELATED-RELATED"/>
    <property type="match status" value="1"/>
</dbReference>
<feature type="domain" description="H-type lectin" evidence="1">
    <location>
        <begin position="144"/>
        <end position="209"/>
    </location>
</feature>
<dbReference type="Proteomes" id="UP000500953">
    <property type="component" value="Chromosome"/>
</dbReference>
<dbReference type="GO" id="GO:0046871">
    <property type="term" value="F:N-acetylgalactosamine binding"/>
    <property type="evidence" value="ECO:0007669"/>
    <property type="project" value="TreeGrafter"/>
</dbReference>
<dbReference type="Pfam" id="PF09458">
    <property type="entry name" value="H_lectin"/>
    <property type="match status" value="1"/>
</dbReference>
<protein>
    <recommendedName>
        <fullName evidence="1">H-type lectin domain-containing protein</fullName>
    </recommendedName>
</protein>
<dbReference type="GO" id="GO:0070492">
    <property type="term" value="F:oligosaccharide binding"/>
    <property type="evidence" value="ECO:0007669"/>
    <property type="project" value="TreeGrafter"/>
</dbReference>
<organism evidence="2 3">
    <name type="scientific">Nocardia terpenica</name>
    <dbReference type="NCBI Taxonomy" id="455432"/>
    <lineage>
        <taxon>Bacteria</taxon>
        <taxon>Bacillati</taxon>
        <taxon>Actinomycetota</taxon>
        <taxon>Actinomycetes</taxon>
        <taxon>Mycobacteriales</taxon>
        <taxon>Nocardiaceae</taxon>
        <taxon>Nocardia</taxon>
    </lineage>
</organism>
<evidence type="ECO:0000313" key="2">
    <source>
        <dbReference type="EMBL" id="QIS21391.1"/>
    </source>
</evidence>
<reference evidence="2 3" key="1">
    <citation type="journal article" date="2019" name="ACS Chem. Biol.">
        <title>Identification and Mobilization of a Cryptic Antibiotic Biosynthesis Gene Locus from a Human-Pathogenic Nocardia Isolate.</title>
        <authorList>
            <person name="Herisse M."/>
            <person name="Ishida K."/>
            <person name="Porter J.L."/>
            <person name="Howden B."/>
            <person name="Hertweck C."/>
            <person name="Stinear T.P."/>
            <person name="Pidot S.J."/>
        </authorList>
    </citation>
    <scope>NUCLEOTIDE SEQUENCE [LARGE SCALE GENOMIC DNA]</scope>
    <source>
        <strain evidence="2 3">AUSMDU00012715</strain>
    </source>
</reference>
<proteinExistence type="predicted"/>
<sequence>MSTVMQITPVTNNARFPVSQTVTSNGGKLLVQFAGSAWRMNVGPVSVNLLMDGKTIATASIYANVGQSHMALVPVAVLVPAARGTHTFTVAAASGDTKVDQNDFFTITVTESAPNYFEIGSVDANYSMAGWTLNTGSDEREWRQPVVFAKTFDATPTVTVGITALDIDQSANSRVIAEAQNITEKGFDLVYKTWSNTVLYGVRSSWLAFGDAQ</sequence>